<dbReference type="InterPro" id="IPR011032">
    <property type="entry name" value="GroES-like_sf"/>
</dbReference>
<keyword evidence="3 6" id="KW-0479">Metal-binding</keyword>
<dbReference type="InterPro" id="IPR013149">
    <property type="entry name" value="ADH-like_C"/>
</dbReference>
<dbReference type="SUPFAM" id="SSF50129">
    <property type="entry name" value="GroES-like"/>
    <property type="match status" value="1"/>
</dbReference>
<dbReference type="GO" id="GO:0008270">
    <property type="term" value="F:zinc ion binding"/>
    <property type="evidence" value="ECO:0007669"/>
    <property type="project" value="InterPro"/>
</dbReference>
<keyword evidence="4 6" id="KW-0862">Zinc</keyword>
<dbReference type="Pfam" id="PF00107">
    <property type="entry name" value="ADH_zinc_N"/>
    <property type="match status" value="1"/>
</dbReference>
<dbReference type="Proteomes" id="UP000695562">
    <property type="component" value="Unassembled WGS sequence"/>
</dbReference>
<evidence type="ECO:0000256" key="1">
    <source>
        <dbReference type="ARBA" id="ARBA00001947"/>
    </source>
</evidence>
<name>A0A8J4PYQ5_9MYCE</name>
<keyword evidence="5" id="KW-0560">Oxidoreductase</keyword>
<evidence type="ECO:0000256" key="6">
    <source>
        <dbReference type="RuleBase" id="RU361277"/>
    </source>
</evidence>
<dbReference type="InterPro" id="IPR020843">
    <property type="entry name" value="ER"/>
</dbReference>
<evidence type="ECO:0000313" key="9">
    <source>
        <dbReference type="Proteomes" id="UP000695562"/>
    </source>
</evidence>
<dbReference type="SMART" id="SM00829">
    <property type="entry name" value="PKS_ER"/>
    <property type="match status" value="1"/>
</dbReference>
<dbReference type="Pfam" id="PF08240">
    <property type="entry name" value="ADH_N"/>
    <property type="match status" value="1"/>
</dbReference>
<evidence type="ECO:0000256" key="5">
    <source>
        <dbReference type="ARBA" id="ARBA00023002"/>
    </source>
</evidence>
<feature type="domain" description="Enoyl reductase (ER)" evidence="7">
    <location>
        <begin position="14"/>
        <end position="336"/>
    </location>
</feature>
<dbReference type="GO" id="GO:0004022">
    <property type="term" value="F:alcohol dehydrogenase (NAD+) activity"/>
    <property type="evidence" value="ECO:0007669"/>
    <property type="project" value="TreeGrafter"/>
</dbReference>
<dbReference type="Gene3D" id="3.90.180.10">
    <property type="entry name" value="Medium-chain alcohol dehydrogenases, catalytic domain"/>
    <property type="match status" value="1"/>
</dbReference>
<dbReference type="InterPro" id="IPR013154">
    <property type="entry name" value="ADH-like_N"/>
</dbReference>
<evidence type="ECO:0000313" key="8">
    <source>
        <dbReference type="EMBL" id="KAF2074559.1"/>
    </source>
</evidence>
<dbReference type="PANTHER" id="PTHR42940:SF7">
    <property type="entry name" value="ALCOHOL DEHYDROGENASE-LIKE N-TERMINAL DOMAIN-CONTAINING PROTEIN"/>
    <property type="match status" value="1"/>
</dbReference>
<dbReference type="PANTHER" id="PTHR42940">
    <property type="entry name" value="ALCOHOL DEHYDROGENASE 1-RELATED"/>
    <property type="match status" value="1"/>
</dbReference>
<comment type="cofactor">
    <cofactor evidence="1 6">
        <name>Zn(2+)</name>
        <dbReference type="ChEBI" id="CHEBI:29105"/>
    </cofactor>
</comment>
<comment type="similarity">
    <text evidence="2 6">Belongs to the zinc-containing alcohol dehydrogenase family.</text>
</comment>
<keyword evidence="9" id="KW-1185">Reference proteome</keyword>
<proteinExistence type="inferred from homology"/>
<evidence type="ECO:0000259" key="7">
    <source>
        <dbReference type="SMART" id="SM00829"/>
    </source>
</evidence>
<dbReference type="AlphaFoldDB" id="A0A8J4PYQ5"/>
<protein>
    <recommendedName>
        <fullName evidence="7">Enoyl reductase (ER) domain-containing protein</fullName>
    </recommendedName>
</protein>
<organism evidence="8 9">
    <name type="scientific">Polysphondylium violaceum</name>
    <dbReference type="NCBI Taxonomy" id="133409"/>
    <lineage>
        <taxon>Eukaryota</taxon>
        <taxon>Amoebozoa</taxon>
        <taxon>Evosea</taxon>
        <taxon>Eumycetozoa</taxon>
        <taxon>Dictyostelia</taxon>
        <taxon>Dictyosteliales</taxon>
        <taxon>Dictyosteliaceae</taxon>
        <taxon>Polysphondylium</taxon>
    </lineage>
</organism>
<evidence type="ECO:0000256" key="3">
    <source>
        <dbReference type="ARBA" id="ARBA00022723"/>
    </source>
</evidence>
<dbReference type="EMBL" id="AJWJ01000141">
    <property type="protein sequence ID" value="KAF2074559.1"/>
    <property type="molecule type" value="Genomic_DNA"/>
</dbReference>
<sequence>MAKDNLMKAAQSMGDGDLKINEIPIPTPQKGQVRIKCKSTSLCHTDLMICSKEVKGQPFPRTPGHEVIGVVDKVGEGVTRFKVNDLVGVGFFGGHCGQCSACLENNFNLCKYVKFCGLSYPGGMAEYMVAEESALARVPQGMDLIESAPLMCAGATCFDALVSSRIKAGSLIAIQGVGGLGHLGIIMAKKMGYKVMAFSHGTSKKEFCLEKLGADYYIDTTAKGWIEDVQKLGGAKAIFMTAPVASMVPDMIKALDGKGKLILLSAMREPVCFNAVELQMGGKSIEAFLVGDSRNSEECLKFSQTNHVHPIIEKITLAEAPEKLKNIGKARFRYVIVFD</sequence>
<dbReference type="SUPFAM" id="SSF51735">
    <property type="entry name" value="NAD(P)-binding Rossmann-fold domains"/>
    <property type="match status" value="1"/>
</dbReference>
<dbReference type="GO" id="GO:0005737">
    <property type="term" value="C:cytoplasm"/>
    <property type="evidence" value="ECO:0007669"/>
    <property type="project" value="TreeGrafter"/>
</dbReference>
<dbReference type="OrthoDB" id="1560166at2759"/>
<comment type="caution">
    <text evidence="8">The sequence shown here is derived from an EMBL/GenBank/DDBJ whole genome shotgun (WGS) entry which is preliminary data.</text>
</comment>
<dbReference type="PROSITE" id="PS00059">
    <property type="entry name" value="ADH_ZINC"/>
    <property type="match status" value="1"/>
</dbReference>
<gene>
    <name evidence="8" type="ORF">CYY_004141</name>
</gene>
<dbReference type="Gene3D" id="3.40.50.720">
    <property type="entry name" value="NAD(P)-binding Rossmann-like Domain"/>
    <property type="match status" value="1"/>
</dbReference>
<evidence type="ECO:0000256" key="4">
    <source>
        <dbReference type="ARBA" id="ARBA00022833"/>
    </source>
</evidence>
<evidence type="ECO:0000256" key="2">
    <source>
        <dbReference type="ARBA" id="ARBA00008072"/>
    </source>
</evidence>
<reference evidence="8" key="1">
    <citation type="submission" date="2020-01" db="EMBL/GenBank/DDBJ databases">
        <title>Development of genomics and gene disruption for Polysphondylium violaceum indicates a role for the polyketide synthase stlB in stalk morphogenesis.</title>
        <authorList>
            <person name="Narita B."/>
            <person name="Kawabe Y."/>
            <person name="Kin K."/>
            <person name="Saito T."/>
            <person name="Gibbs R."/>
            <person name="Kuspa A."/>
            <person name="Muzny D."/>
            <person name="Queller D."/>
            <person name="Richards S."/>
            <person name="Strassman J."/>
            <person name="Sucgang R."/>
            <person name="Worley K."/>
            <person name="Schaap P."/>
        </authorList>
    </citation>
    <scope>NUCLEOTIDE SEQUENCE</scope>
    <source>
        <strain evidence="8">QSvi11</strain>
    </source>
</reference>
<dbReference type="InterPro" id="IPR002328">
    <property type="entry name" value="ADH_Zn_CS"/>
</dbReference>
<dbReference type="InterPro" id="IPR036291">
    <property type="entry name" value="NAD(P)-bd_dom_sf"/>
</dbReference>
<accession>A0A8J4PYQ5</accession>